<keyword evidence="2" id="KW-0732">Signal</keyword>
<evidence type="ECO:0000256" key="2">
    <source>
        <dbReference type="SAM" id="SignalP"/>
    </source>
</evidence>
<evidence type="ECO:0000313" key="4">
    <source>
        <dbReference type="Proteomes" id="UP001152803"/>
    </source>
</evidence>
<dbReference type="EMBL" id="JAFJMO010000006">
    <property type="protein sequence ID" value="KAJ8275058.1"/>
    <property type="molecule type" value="Genomic_DNA"/>
</dbReference>
<evidence type="ECO:0000313" key="3">
    <source>
        <dbReference type="EMBL" id="KAJ8275058.1"/>
    </source>
</evidence>
<sequence length="466" mass="51742">MDLRVTSVILLLLALAEGHGERYISRRAKPHNTKGQDYNTKGQDYNTKGQEYNTKGQEHNTKGQGAKSTTPRAKLCKYQGHKAPQVNQDTRDPLALLGPQDRVAMDVQDLKANKDHLDHLVIPHPANQGAQVDQGKVVQWARLATGASRVHLDLRDPGVCQAPMGALDQQVSPLLANLDLMACRGQWGLEVSQVRRDPLVCLVSQVQREKGDMAFLEHQVKEVPLGQWVLLGNPASQELGSQVPPDTRGSLGNPVDQAVMGLLDPWEFLGKRVHPGLQEWECLGNQVLMVLQECLDLLDTKVFLDHLAYLEHLAYQVVENQAHLEFVGIEEFQVPLVLWVRRENQDPQVTLGIQVLLALWVQLALRVQEGFRVSQERKDPKAQWAQGELLDLKVIKVRVAAKVHLVVPVALDQQGLKVTQGAQENLGKGGIMDSLGQEDPVGQQVQQDYLVEKVTQVLLGLLAHQA</sequence>
<keyword evidence="4" id="KW-1185">Reference proteome</keyword>
<feature type="compositionally biased region" description="Polar residues" evidence="1">
    <location>
        <begin position="33"/>
        <end position="55"/>
    </location>
</feature>
<dbReference type="AlphaFoldDB" id="A0A9Q1DM81"/>
<gene>
    <name evidence="3" type="ORF">COCON_G00096830</name>
</gene>
<proteinExistence type="predicted"/>
<protein>
    <submittedName>
        <fullName evidence="3">Uncharacterized protein</fullName>
    </submittedName>
</protein>
<name>A0A9Q1DM81_CONCO</name>
<feature type="signal peptide" evidence="2">
    <location>
        <begin position="1"/>
        <end position="20"/>
    </location>
</feature>
<reference evidence="3" key="1">
    <citation type="journal article" date="2023" name="Science">
        <title>Genome structures resolve the early diversification of teleost fishes.</title>
        <authorList>
            <person name="Parey E."/>
            <person name="Louis A."/>
            <person name="Montfort J."/>
            <person name="Bouchez O."/>
            <person name="Roques C."/>
            <person name="Iampietro C."/>
            <person name="Lluch J."/>
            <person name="Castinel A."/>
            <person name="Donnadieu C."/>
            <person name="Desvignes T."/>
            <person name="Floi Bucao C."/>
            <person name="Jouanno E."/>
            <person name="Wen M."/>
            <person name="Mejri S."/>
            <person name="Dirks R."/>
            <person name="Jansen H."/>
            <person name="Henkel C."/>
            <person name="Chen W.J."/>
            <person name="Zahm M."/>
            <person name="Cabau C."/>
            <person name="Klopp C."/>
            <person name="Thompson A.W."/>
            <person name="Robinson-Rechavi M."/>
            <person name="Braasch I."/>
            <person name="Lecointre G."/>
            <person name="Bobe J."/>
            <person name="Postlethwait J.H."/>
            <person name="Berthelot C."/>
            <person name="Roest Crollius H."/>
            <person name="Guiguen Y."/>
        </authorList>
    </citation>
    <scope>NUCLEOTIDE SEQUENCE</scope>
    <source>
        <strain evidence="3">Concon-B</strain>
    </source>
</reference>
<feature type="region of interest" description="Disordered" evidence="1">
    <location>
        <begin position="30"/>
        <end position="70"/>
    </location>
</feature>
<comment type="caution">
    <text evidence="3">The sequence shown here is derived from an EMBL/GenBank/DDBJ whole genome shotgun (WGS) entry which is preliminary data.</text>
</comment>
<accession>A0A9Q1DM81</accession>
<feature type="chain" id="PRO_5040259453" evidence="2">
    <location>
        <begin position="21"/>
        <end position="466"/>
    </location>
</feature>
<dbReference type="Proteomes" id="UP001152803">
    <property type="component" value="Unassembled WGS sequence"/>
</dbReference>
<evidence type="ECO:0000256" key="1">
    <source>
        <dbReference type="SAM" id="MobiDB-lite"/>
    </source>
</evidence>
<organism evidence="3 4">
    <name type="scientific">Conger conger</name>
    <name type="common">Conger eel</name>
    <name type="synonym">Muraena conger</name>
    <dbReference type="NCBI Taxonomy" id="82655"/>
    <lineage>
        <taxon>Eukaryota</taxon>
        <taxon>Metazoa</taxon>
        <taxon>Chordata</taxon>
        <taxon>Craniata</taxon>
        <taxon>Vertebrata</taxon>
        <taxon>Euteleostomi</taxon>
        <taxon>Actinopterygii</taxon>
        <taxon>Neopterygii</taxon>
        <taxon>Teleostei</taxon>
        <taxon>Anguilliformes</taxon>
        <taxon>Congridae</taxon>
        <taxon>Conger</taxon>
    </lineage>
</organism>